<evidence type="ECO:0000313" key="2">
    <source>
        <dbReference type="EMBL" id="MPC62179.1"/>
    </source>
</evidence>
<protein>
    <recommendedName>
        <fullName evidence="4">Secreted protein</fullName>
    </recommendedName>
</protein>
<evidence type="ECO:0000313" key="3">
    <source>
        <dbReference type="Proteomes" id="UP000324222"/>
    </source>
</evidence>
<name>A0A5B7GXB2_PORTR</name>
<gene>
    <name evidence="2" type="ORF">E2C01_056262</name>
</gene>
<reference evidence="2 3" key="1">
    <citation type="submission" date="2019-05" db="EMBL/GenBank/DDBJ databases">
        <title>Another draft genome of Portunus trituberculatus and its Hox gene families provides insights of decapod evolution.</title>
        <authorList>
            <person name="Jeong J.-H."/>
            <person name="Song I."/>
            <person name="Kim S."/>
            <person name="Choi T."/>
            <person name="Kim D."/>
            <person name="Ryu S."/>
            <person name="Kim W."/>
        </authorList>
    </citation>
    <scope>NUCLEOTIDE SEQUENCE [LARGE SCALE GENOMIC DNA]</scope>
    <source>
        <tissue evidence="2">Muscle</tissue>
    </source>
</reference>
<feature type="chain" id="PRO_5022746639" description="Secreted protein" evidence="1">
    <location>
        <begin position="17"/>
        <end position="185"/>
    </location>
</feature>
<keyword evidence="3" id="KW-1185">Reference proteome</keyword>
<comment type="caution">
    <text evidence="2">The sequence shown here is derived from an EMBL/GenBank/DDBJ whole genome shotgun (WGS) entry which is preliminary data.</text>
</comment>
<keyword evidence="1" id="KW-0732">Signal</keyword>
<proteinExistence type="predicted"/>
<dbReference type="EMBL" id="VSRR010019382">
    <property type="protein sequence ID" value="MPC62179.1"/>
    <property type="molecule type" value="Genomic_DNA"/>
</dbReference>
<dbReference type="Proteomes" id="UP000324222">
    <property type="component" value="Unassembled WGS sequence"/>
</dbReference>
<organism evidence="2 3">
    <name type="scientific">Portunus trituberculatus</name>
    <name type="common">Swimming crab</name>
    <name type="synonym">Neptunus trituberculatus</name>
    <dbReference type="NCBI Taxonomy" id="210409"/>
    <lineage>
        <taxon>Eukaryota</taxon>
        <taxon>Metazoa</taxon>
        <taxon>Ecdysozoa</taxon>
        <taxon>Arthropoda</taxon>
        <taxon>Crustacea</taxon>
        <taxon>Multicrustacea</taxon>
        <taxon>Malacostraca</taxon>
        <taxon>Eumalacostraca</taxon>
        <taxon>Eucarida</taxon>
        <taxon>Decapoda</taxon>
        <taxon>Pleocyemata</taxon>
        <taxon>Brachyura</taxon>
        <taxon>Eubrachyura</taxon>
        <taxon>Portunoidea</taxon>
        <taxon>Portunidae</taxon>
        <taxon>Portuninae</taxon>
        <taxon>Portunus</taxon>
    </lineage>
</organism>
<evidence type="ECO:0000256" key="1">
    <source>
        <dbReference type="SAM" id="SignalP"/>
    </source>
</evidence>
<dbReference type="AlphaFoldDB" id="A0A5B7GXB2"/>
<sequence>MAISFLFLTISQALHSLHLALTSLRQPITAATPVVTLVSHKSSYSCLTRALSLQVWVSVCVADSSALFWFSLGQCGFVWRARRVWVAAVWVKLLELLWWALRPPRLPRLGLQPAPGVFCCPLAAGVLGCPWGPVYWCPVAQRSPGPHDPVIGMAALFSVAPQRAAAHRILLCQNKSKDSRSVPEM</sequence>
<evidence type="ECO:0008006" key="4">
    <source>
        <dbReference type="Google" id="ProtNLM"/>
    </source>
</evidence>
<feature type="signal peptide" evidence="1">
    <location>
        <begin position="1"/>
        <end position="16"/>
    </location>
</feature>
<accession>A0A5B7GXB2</accession>